<protein>
    <submittedName>
        <fullName evidence="1">Uncharacterized protein</fullName>
    </submittedName>
</protein>
<name>A0A9P5SEP2_9FUNG</name>
<keyword evidence="2" id="KW-1185">Reference proteome</keyword>
<accession>A0A9P5SEP2</accession>
<evidence type="ECO:0000313" key="2">
    <source>
        <dbReference type="Proteomes" id="UP000696485"/>
    </source>
</evidence>
<dbReference type="PANTHER" id="PTHR38696">
    <property type="entry name" value="MEDIATOR OF RNA POLYMERASE II TRANSCRIPTION SUBUNIT 13"/>
    <property type="match status" value="1"/>
</dbReference>
<sequence>MLNQTEERVKSRKLTLELFKCMLKHGWTFIQAAPTMGKNVLQLDTMFFEHSAQVPVQDQNVLGQDELFAIGFDNRDRVRIIEAPDFIAPLVREAIRKHWDGEAGILNASLGADDSVEFQLKATPFMNFSVENSVKIQLLMGQIIANIKTANYKLYAMIDSIGVHSNSDLATWVFRKLGPSWSS</sequence>
<reference evidence="1" key="1">
    <citation type="journal article" date="2020" name="Fungal Divers.">
        <title>Resolving the Mortierellaceae phylogeny through synthesis of multi-gene phylogenetics and phylogenomics.</title>
        <authorList>
            <person name="Vandepol N."/>
            <person name="Liber J."/>
            <person name="Desiro A."/>
            <person name="Na H."/>
            <person name="Kennedy M."/>
            <person name="Barry K."/>
            <person name="Grigoriev I.V."/>
            <person name="Miller A.N."/>
            <person name="O'Donnell K."/>
            <person name="Stajich J.E."/>
            <person name="Bonito G."/>
        </authorList>
    </citation>
    <scope>NUCLEOTIDE SEQUENCE</scope>
    <source>
        <strain evidence="1">NVP1</strain>
    </source>
</reference>
<gene>
    <name evidence="1" type="ORF">BG006_009717</name>
</gene>
<dbReference type="PANTHER" id="PTHR38696:SF1">
    <property type="entry name" value="MEDIATOR OF RNA POLYMERASE II TRANSCRIPTION SUBUNIT 13"/>
    <property type="match status" value="1"/>
</dbReference>
<organism evidence="1 2">
    <name type="scientific">Podila minutissima</name>
    <dbReference type="NCBI Taxonomy" id="64525"/>
    <lineage>
        <taxon>Eukaryota</taxon>
        <taxon>Fungi</taxon>
        <taxon>Fungi incertae sedis</taxon>
        <taxon>Mucoromycota</taxon>
        <taxon>Mortierellomycotina</taxon>
        <taxon>Mortierellomycetes</taxon>
        <taxon>Mortierellales</taxon>
        <taxon>Mortierellaceae</taxon>
        <taxon>Podila</taxon>
    </lineage>
</organism>
<evidence type="ECO:0000313" key="1">
    <source>
        <dbReference type="EMBL" id="KAF9326912.1"/>
    </source>
</evidence>
<dbReference type="Proteomes" id="UP000696485">
    <property type="component" value="Unassembled WGS sequence"/>
</dbReference>
<dbReference type="EMBL" id="JAAAUY010000721">
    <property type="protein sequence ID" value="KAF9326912.1"/>
    <property type="molecule type" value="Genomic_DNA"/>
</dbReference>
<proteinExistence type="predicted"/>
<comment type="caution">
    <text evidence="1">The sequence shown here is derived from an EMBL/GenBank/DDBJ whole genome shotgun (WGS) entry which is preliminary data.</text>
</comment>
<dbReference type="AlphaFoldDB" id="A0A9P5SEP2"/>